<gene>
    <name evidence="2" type="ORF">PGLA1383_LOCUS4585</name>
</gene>
<name>A0A813DJH7_POLGL</name>
<evidence type="ECO:0000313" key="3">
    <source>
        <dbReference type="Proteomes" id="UP000654075"/>
    </source>
</evidence>
<protein>
    <submittedName>
        <fullName evidence="2">Uncharacterized protein</fullName>
    </submittedName>
</protein>
<reference evidence="2" key="1">
    <citation type="submission" date="2021-02" db="EMBL/GenBank/DDBJ databases">
        <authorList>
            <person name="Dougan E. K."/>
            <person name="Rhodes N."/>
            <person name="Thang M."/>
            <person name="Chan C."/>
        </authorList>
    </citation>
    <scope>NUCLEOTIDE SEQUENCE</scope>
</reference>
<feature type="transmembrane region" description="Helical" evidence="1">
    <location>
        <begin position="145"/>
        <end position="170"/>
    </location>
</feature>
<comment type="caution">
    <text evidence="2">The sequence shown here is derived from an EMBL/GenBank/DDBJ whole genome shotgun (WGS) entry which is preliminary data.</text>
</comment>
<feature type="transmembrane region" description="Helical" evidence="1">
    <location>
        <begin position="9"/>
        <end position="28"/>
    </location>
</feature>
<dbReference type="Proteomes" id="UP000654075">
    <property type="component" value="Unassembled WGS sequence"/>
</dbReference>
<keyword evidence="1" id="KW-0812">Transmembrane</keyword>
<accession>A0A813DJH7</accession>
<dbReference type="AlphaFoldDB" id="A0A813DJH7"/>
<keyword evidence="3" id="KW-1185">Reference proteome</keyword>
<organism evidence="2 3">
    <name type="scientific">Polarella glacialis</name>
    <name type="common">Dinoflagellate</name>
    <dbReference type="NCBI Taxonomy" id="89957"/>
    <lineage>
        <taxon>Eukaryota</taxon>
        <taxon>Sar</taxon>
        <taxon>Alveolata</taxon>
        <taxon>Dinophyceae</taxon>
        <taxon>Suessiales</taxon>
        <taxon>Suessiaceae</taxon>
        <taxon>Polarella</taxon>
    </lineage>
</organism>
<keyword evidence="1" id="KW-0472">Membrane</keyword>
<evidence type="ECO:0000256" key="1">
    <source>
        <dbReference type="SAM" id="Phobius"/>
    </source>
</evidence>
<proteinExistence type="predicted"/>
<dbReference type="EMBL" id="CAJNNV010001731">
    <property type="protein sequence ID" value="CAE8585668.1"/>
    <property type="molecule type" value="Genomic_DNA"/>
</dbReference>
<sequence length="212" mass="23552">MKVTGCVKIAWAIGGVCLVVGIIMSIVFNNPSNVSAWVVEGQTSFTMEAHGDYKYEAYVETANCQITEENYKFDDSQITIWHYSEANYKAGWGFWNEELVRSCHHHLYNSQDVRLSMVGNIPAAPIKSYVKSSNAMWVLNPTKYFAMRAAAGICICAGVLTISIACCCWARCQQNQQQTPPPQWQAQQLHGVAQVVGQPVIQEEIVPGKVVT</sequence>
<evidence type="ECO:0000313" key="2">
    <source>
        <dbReference type="EMBL" id="CAE8585668.1"/>
    </source>
</evidence>
<keyword evidence="1" id="KW-1133">Transmembrane helix</keyword>